<sequence length="206" mass="22405">MRIAPLLAPIAALMMALPAQAEKLPLSELSRYLNSLTTAQAEFTQVNADGTIATGTIKISRPGKVRFEYAPPDKSLVLADGQQVAIFDPKSNQPPEVYPLNRTPLSVILAPNVNLGQARMVVAHREDGATTKVTAQDPQHPEYGKIEMVFTANPTELRQWVITDDSGSQTTMILGELNKGVRLSSRQFDINEATERRGNPSGAANR</sequence>
<protein>
    <submittedName>
        <fullName evidence="3">Outer membrane lipoprotein carrier protein LolA</fullName>
    </submittedName>
</protein>
<dbReference type="Proteomes" id="UP000287168">
    <property type="component" value="Unassembled WGS sequence"/>
</dbReference>
<dbReference type="EMBL" id="SBLC01000015">
    <property type="protein sequence ID" value="RWY40498.1"/>
    <property type="molecule type" value="Genomic_DNA"/>
</dbReference>
<dbReference type="AlphaFoldDB" id="A0A444MAN3"/>
<keyword evidence="3" id="KW-0449">Lipoprotein</keyword>
<dbReference type="Pfam" id="PF03548">
    <property type="entry name" value="LolA"/>
    <property type="match status" value="1"/>
</dbReference>
<dbReference type="PANTHER" id="PTHR35869:SF1">
    <property type="entry name" value="OUTER-MEMBRANE LIPOPROTEIN CARRIER PROTEIN"/>
    <property type="match status" value="1"/>
</dbReference>
<comment type="caution">
    <text evidence="3">The sequence shown here is derived from an EMBL/GenBank/DDBJ whole genome shotgun (WGS) entry which is preliminary data.</text>
</comment>
<dbReference type="SUPFAM" id="SSF89392">
    <property type="entry name" value="Prokaryotic lipoproteins and lipoprotein localization factors"/>
    <property type="match status" value="1"/>
</dbReference>
<evidence type="ECO:0000313" key="3">
    <source>
        <dbReference type="EMBL" id="RWY40498.1"/>
    </source>
</evidence>
<evidence type="ECO:0000256" key="2">
    <source>
        <dbReference type="SAM" id="SignalP"/>
    </source>
</evidence>
<dbReference type="InterPro" id="IPR004564">
    <property type="entry name" value="OM_lipoprot_carrier_LolA-like"/>
</dbReference>
<dbReference type="OrthoDB" id="9800501at2"/>
<accession>A0A444MAN3</accession>
<organism evidence="3 4">
    <name type="scientific">Falsigemmobacter intermedius</name>
    <dbReference type="NCBI Taxonomy" id="1553448"/>
    <lineage>
        <taxon>Bacteria</taxon>
        <taxon>Pseudomonadati</taxon>
        <taxon>Pseudomonadota</taxon>
        <taxon>Alphaproteobacteria</taxon>
        <taxon>Rhodobacterales</taxon>
        <taxon>Paracoccaceae</taxon>
        <taxon>Falsigemmobacter</taxon>
    </lineage>
</organism>
<dbReference type="Gene3D" id="2.50.20.10">
    <property type="entry name" value="Lipoprotein localisation LolA/LolB/LppX"/>
    <property type="match status" value="1"/>
</dbReference>
<dbReference type="PANTHER" id="PTHR35869">
    <property type="entry name" value="OUTER-MEMBRANE LIPOPROTEIN CARRIER PROTEIN"/>
    <property type="match status" value="1"/>
</dbReference>
<proteinExistence type="predicted"/>
<feature type="chain" id="PRO_5019493504" evidence="2">
    <location>
        <begin position="22"/>
        <end position="206"/>
    </location>
</feature>
<feature type="signal peptide" evidence="2">
    <location>
        <begin position="1"/>
        <end position="21"/>
    </location>
</feature>
<keyword evidence="1 2" id="KW-0732">Signal</keyword>
<name>A0A444MAN3_9RHOB</name>
<keyword evidence="4" id="KW-1185">Reference proteome</keyword>
<dbReference type="InterPro" id="IPR029046">
    <property type="entry name" value="LolA/LolB/LppX"/>
</dbReference>
<gene>
    <name evidence="3" type="ORF">EP867_11815</name>
</gene>
<evidence type="ECO:0000256" key="1">
    <source>
        <dbReference type="ARBA" id="ARBA00022729"/>
    </source>
</evidence>
<reference evidence="3 4" key="1">
    <citation type="journal article" date="2015" name="Int. J. Syst. Evol. Microbiol.">
        <title>Gemmobacter intermedius sp. nov., isolated from a white stork (Ciconia ciconia).</title>
        <authorList>
            <person name="Kampfer P."/>
            <person name="Jerzak L."/>
            <person name="Wilharm G."/>
            <person name="Golke J."/>
            <person name="Busse H.J."/>
            <person name="Glaeser S.P."/>
        </authorList>
    </citation>
    <scope>NUCLEOTIDE SEQUENCE [LARGE SCALE GENOMIC DNA]</scope>
    <source>
        <strain evidence="3 4">119/4</strain>
    </source>
</reference>
<dbReference type="CDD" id="cd16325">
    <property type="entry name" value="LolA"/>
    <property type="match status" value="1"/>
</dbReference>
<evidence type="ECO:0000313" key="4">
    <source>
        <dbReference type="Proteomes" id="UP000287168"/>
    </source>
</evidence>